<proteinExistence type="predicted"/>
<feature type="region of interest" description="Disordered" evidence="1">
    <location>
        <begin position="16"/>
        <end position="42"/>
    </location>
</feature>
<feature type="region of interest" description="Disordered" evidence="1">
    <location>
        <begin position="70"/>
        <end position="92"/>
    </location>
</feature>
<dbReference type="AlphaFoldDB" id="A0A4Y2LXF8"/>
<comment type="caution">
    <text evidence="2">The sequence shown here is derived from an EMBL/GenBank/DDBJ whole genome shotgun (WGS) entry which is preliminary data.</text>
</comment>
<accession>A0A4Y2LXF8</accession>
<name>A0A4Y2LXF8_ARAVE</name>
<dbReference type="EMBL" id="BGPR01006495">
    <property type="protein sequence ID" value="GBN19471.1"/>
    <property type="molecule type" value="Genomic_DNA"/>
</dbReference>
<keyword evidence="3" id="KW-1185">Reference proteome</keyword>
<sequence length="92" mass="10322">MFRKFVAHTRERLSKAPYDMFKNSGPTTPPTTEPNKGRQPPALGIPSLGAYFGASRNLPGYFVVHEKQEANRAATAPHGELPRLPSKYERKR</sequence>
<organism evidence="2 3">
    <name type="scientific">Araneus ventricosus</name>
    <name type="common">Orbweaver spider</name>
    <name type="synonym">Epeira ventricosa</name>
    <dbReference type="NCBI Taxonomy" id="182803"/>
    <lineage>
        <taxon>Eukaryota</taxon>
        <taxon>Metazoa</taxon>
        <taxon>Ecdysozoa</taxon>
        <taxon>Arthropoda</taxon>
        <taxon>Chelicerata</taxon>
        <taxon>Arachnida</taxon>
        <taxon>Araneae</taxon>
        <taxon>Araneomorphae</taxon>
        <taxon>Entelegynae</taxon>
        <taxon>Araneoidea</taxon>
        <taxon>Araneidae</taxon>
        <taxon>Araneus</taxon>
    </lineage>
</organism>
<reference evidence="2 3" key="1">
    <citation type="journal article" date="2019" name="Sci. Rep.">
        <title>Orb-weaving spider Araneus ventricosus genome elucidates the spidroin gene catalogue.</title>
        <authorList>
            <person name="Kono N."/>
            <person name="Nakamura H."/>
            <person name="Ohtoshi R."/>
            <person name="Moran D.A.P."/>
            <person name="Shinohara A."/>
            <person name="Yoshida Y."/>
            <person name="Fujiwara M."/>
            <person name="Mori M."/>
            <person name="Tomita M."/>
            <person name="Arakawa K."/>
        </authorList>
    </citation>
    <scope>NUCLEOTIDE SEQUENCE [LARGE SCALE GENOMIC DNA]</scope>
</reference>
<evidence type="ECO:0000256" key="1">
    <source>
        <dbReference type="SAM" id="MobiDB-lite"/>
    </source>
</evidence>
<gene>
    <name evidence="2" type="ORF">AVEN_71935_1</name>
</gene>
<evidence type="ECO:0000313" key="3">
    <source>
        <dbReference type="Proteomes" id="UP000499080"/>
    </source>
</evidence>
<evidence type="ECO:0000313" key="2">
    <source>
        <dbReference type="EMBL" id="GBN19471.1"/>
    </source>
</evidence>
<dbReference type="Proteomes" id="UP000499080">
    <property type="component" value="Unassembled WGS sequence"/>
</dbReference>
<protein>
    <submittedName>
        <fullName evidence="2">Uncharacterized protein</fullName>
    </submittedName>
</protein>